<sequence length="384" mass="42908">MMTPLGNDCYQQQAFAIQWQMDNNGGLMPNMGRRPSMQHVPFMDFSFFPIRDEAAAANAAAAANSNPNKAPQQQQHVAMDTTTMNSVMANNFVGQFQQQQQQQQQQPLFQAPQVVFQTPSVAAVDPPGSSGVYHQHQADDISEGSDPVSEPSLAVVSMDGSEHSSSSKVSVSEGSSLSDSQRFKPFHEEKWSLRYKELLEFHKANGHAGVPHTYPKNPQLARWVKRQRRQFKLKKEGKPSTMTTERLDLLDSVGFIWDSHDLNWREKLDALTEFKRTMGHCNVPSNFRDKKLATWVKCQRRQYKLYWDGKPSAMSLNRIAALEKVGFEWEIRTTANKNGSASNKAATASSSSMMDKSSEPLPVHVPSTIGCGEQLFLAKAIASL</sequence>
<keyword evidence="3" id="KW-0378">Hydrolase</keyword>
<accession>A0A9N8ELD7</accession>
<proteinExistence type="predicted"/>
<dbReference type="InterPro" id="IPR005114">
    <property type="entry name" value="Helicase_assoc"/>
</dbReference>
<comment type="caution">
    <text evidence="3">The sequence shown here is derived from an EMBL/GenBank/DDBJ whole genome shotgun (WGS) entry which is preliminary data.</text>
</comment>
<name>A0A9N8ELD7_9STRA</name>
<dbReference type="AlphaFoldDB" id="A0A9N8ELD7"/>
<feature type="domain" description="Helicase-associated" evidence="2">
    <location>
        <begin position="260"/>
        <end position="327"/>
    </location>
</feature>
<protein>
    <submittedName>
        <fullName evidence="3">Helicase</fullName>
    </submittedName>
</protein>
<keyword evidence="3" id="KW-0067">ATP-binding</keyword>
<feature type="compositionally biased region" description="Low complexity" evidence="1">
    <location>
        <begin position="338"/>
        <end position="355"/>
    </location>
</feature>
<dbReference type="EMBL" id="CAICTM010001471">
    <property type="protein sequence ID" value="CAB9523927.1"/>
    <property type="molecule type" value="Genomic_DNA"/>
</dbReference>
<dbReference type="Proteomes" id="UP001153069">
    <property type="component" value="Unassembled WGS sequence"/>
</dbReference>
<feature type="region of interest" description="Disordered" evidence="1">
    <location>
        <begin position="121"/>
        <end position="179"/>
    </location>
</feature>
<feature type="region of interest" description="Disordered" evidence="1">
    <location>
        <begin position="338"/>
        <end position="359"/>
    </location>
</feature>
<gene>
    <name evidence="3" type="ORF">SEMRO_1473_G275610.1</name>
</gene>
<dbReference type="OrthoDB" id="498381at2759"/>
<dbReference type="PANTHER" id="PTHR33418:SF1">
    <property type="entry name" value="HELICASE-ASSOCIATED DOMAIN-CONTAINING PROTEIN"/>
    <property type="match status" value="1"/>
</dbReference>
<keyword evidence="3" id="KW-0547">Nucleotide-binding</keyword>
<feature type="domain" description="Helicase-associated" evidence="2">
    <location>
        <begin position="187"/>
        <end position="255"/>
    </location>
</feature>
<dbReference type="Pfam" id="PF03457">
    <property type="entry name" value="HA"/>
    <property type="match status" value="2"/>
</dbReference>
<evidence type="ECO:0000259" key="2">
    <source>
        <dbReference type="Pfam" id="PF03457"/>
    </source>
</evidence>
<feature type="compositionally biased region" description="Low complexity" evidence="1">
    <location>
        <begin position="163"/>
        <end position="179"/>
    </location>
</feature>
<organism evidence="3 4">
    <name type="scientific">Seminavis robusta</name>
    <dbReference type="NCBI Taxonomy" id="568900"/>
    <lineage>
        <taxon>Eukaryota</taxon>
        <taxon>Sar</taxon>
        <taxon>Stramenopiles</taxon>
        <taxon>Ochrophyta</taxon>
        <taxon>Bacillariophyta</taxon>
        <taxon>Bacillariophyceae</taxon>
        <taxon>Bacillariophycidae</taxon>
        <taxon>Naviculales</taxon>
        <taxon>Naviculaceae</taxon>
        <taxon>Seminavis</taxon>
    </lineage>
</organism>
<dbReference type="Gene3D" id="6.10.140.530">
    <property type="match status" value="2"/>
</dbReference>
<evidence type="ECO:0000313" key="4">
    <source>
        <dbReference type="Proteomes" id="UP001153069"/>
    </source>
</evidence>
<dbReference type="PANTHER" id="PTHR33418">
    <property type="entry name" value="HELICASE-ASSOCIATED"/>
    <property type="match status" value="1"/>
</dbReference>
<keyword evidence="3" id="KW-0347">Helicase</keyword>
<keyword evidence="4" id="KW-1185">Reference proteome</keyword>
<evidence type="ECO:0000256" key="1">
    <source>
        <dbReference type="SAM" id="MobiDB-lite"/>
    </source>
</evidence>
<dbReference type="GO" id="GO:0004386">
    <property type="term" value="F:helicase activity"/>
    <property type="evidence" value="ECO:0007669"/>
    <property type="project" value="UniProtKB-KW"/>
</dbReference>
<evidence type="ECO:0000313" key="3">
    <source>
        <dbReference type="EMBL" id="CAB9523927.1"/>
    </source>
</evidence>
<reference evidence="3" key="1">
    <citation type="submission" date="2020-06" db="EMBL/GenBank/DDBJ databases">
        <authorList>
            <consortium name="Plant Systems Biology data submission"/>
        </authorList>
    </citation>
    <scope>NUCLEOTIDE SEQUENCE</scope>
    <source>
        <strain evidence="3">D6</strain>
    </source>
</reference>